<dbReference type="AlphaFoldDB" id="A0AAV4VP08"/>
<organism evidence="3 4">
    <name type="scientific">Caerostris darwini</name>
    <dbReference type="NCBI Taxonomy" id="1538125"/>
    <lineage>
        <taxon>Eukaryota</taxon>
        <taxon>Metazoa</taxon>
        <taxon>Ecdysozoa</taxon>
        <taxon>Arthropoda</taxon>
        <taxon>Chelicerata</taxon>
        <taxon>Arachnida</taxon>
        <taxon>Araneae</taxon>
        <taxon>Araneomorphae</taxon>
        <taxon>Entelegynae</taxon>
        <taxon>Araneoidea</taxon>
        <taxon>Araneidae</taxon>
        <taxon>Caerostris</taxon>
    </lineage>
</organism>
<feature type="region of interest" description="Disordered" evidence="1">
    <location>
        <begin position="1"/>
        <end position="28"/>
    </location>
</feature>
<reference evidence="3 4" key="1">
    <citation type="submission" date="2021-06" db="EMBL/GenBank/DDBJ databases">
        <title>Caerostris darwini draft genome.</title>
        <authorList>
            <person name="Kono N."/>
            <person name="Arakawa K."/>
        </authorList>
    </citation>
    <scope>NUCLEOTIDE SEQUENCE [LARGE SCALE GENOMIC DNA]</scope>
</reference>
<proteinExistence type="predicted"/>
<comment type="caution">
    <text evidence="3">The sequence shown here is derived from an EMBL/GenBank/DDBJ whole genome shotgun (WGS) entry which is preliminary data.</text>
</comment>
<evidence type="ECO:0000313" key="2">
    <source>
        <dbReference type="EMBL" id="GIY72056.1"/>
    </source>
</evidence>
<evidence type="ECO:0000313" key="4">
    <source>
        <dbReference type="Proteomes" id="UP001054837"/>
    </source>
</evidence>
<evidence type="ECO:0000313" key="3">
    <source>
        <dbReference type="EMBL" id="GIY72070.1"/>
    </source>
</evidence>
<feature type="compositionally biased region" description="Polar residues" evidence="1">
    <location>
        <begin position="1"/>
        <end position="19"/>
    </location>
</feature>
<evidence type="ECO:0000256" key="1">
    <source>
        <dbReference type="SAM" id="MobiDB-lite"/>
    </source>
</evidence>
<protein>
    <submittedName>
        <fullName evidence="3">Uncharacterized protein</fullName>
    </submittedName>
</protein>
<dbReference type="Proteomes" id="UP001054837">
    <property type="component" value="Unassembled WGS sequence"/>
</dbReference>
<accession>A0AAV4VP08</accession>
<dbReference type="EMBL" id="BPLQ01013440">
    <property type="protein sequence ID" value="GIY72056.1"/>
    <property type="molecule type" value="Genomic_DNA"/>
</dbReference>
<gene>
    <name evidence="2" type="ORF">CDAR_502451</name>
    <name evidence="3" type="ORF">CDAR_502541</name>
</gene>
<sequence length="104" mass="11760">MAISGSSSAKMKATNTGSFGQSGGLPRRSERSFIKTHYIPYRKRIWKCKMRRRGSMNCADNGQEVLKRIKSSEAIRRGSRNCAERADNAQEVLKRIKSSEAMDF</sequence>
<dbReference type="EMBL" id="BPLQ01013440">
    <property type="protein sequence ID" value="GIY72070.1"/>
    <property type="molecule type" value="Genomic_DNA"/>
</dbReference>
<keyword evidence="4" id="KW-1185">Reference proteome</keyword>
<name>A0AAV4VP08_9ARAC</name>